<accession>A0AAV5FKL9</accession>
<dbReference type="PANTHER" id="PTHR47186">
    <property type="entry name" value="LEUCINE-RICH REPEAT-CONTAINING PROTEIN 57"/>
    <property type="match status" value="1"/>
</dbReference>
<dbReference type="EMBL" id="BQKI01000088">
    <property type="protein sequence ID" value="GJN36309.1"/>
    <property type="molecule type" value="Genomic_DNA"/>
</dbReference>
<comment type="caution">
    <text evidence="2">The sequence shown here is derived from an EMBL/GenBank/DDBJ whole genome shotgun (WGS) entry which is preliminary data.</text>
</comment>
<dbReference type="SUPFAM" id="SSF52058">
    <property type="entry name" value="L domain-like"/>
    <property type="match status" value="1"/>
</dbReference>
<dbReference type="Proteomes" id="UP001054889">
    <property type="component" value="Unassembled WGS sequence"/>
</dbReference>
<evidence type="ECO:0000259" key="1">
    <source>
        <dbReference type="Pfam" id="PF25019"/>
    </source>
</evidence>
<reference evidence="2" key="1">
    <citation type="journal article" date="2018" name="DNA Res.">
        <title>Multiple hybrid de novo genome assembly of finger millet, an orphan allotetraploid crop.</title>
        <authorList>
            <person name="Hatakeyama M."/>
            <person name="Aluri S."/>
            <person name="Balachadran M.T."/>
            <person name="Sivarajan S.R."/>
            <person name="Patrignani A."/>
            <person name="Gruter S."/>
            <person name="Poveda L."/>
            <person name="Shimizu-Inatsugi R."/>
            <person name="Baeten J."/>
            <person name="Francoijs K.J."/>
            <person name="Nataraja K.N."/>
            <person name="Reddy Y.A.N."/>
            <person name="Phadnis S."/>
            <person name="Ravikumar R.L."/>
            <person name="Schlapbach R."/>
            <person name="Sreeman S.M."/>
            <person name="Shimizu K.K."/>
        </authorList>
    </citation>
    <scope>NUCLEOTIDE SEQUENCE</scope>
</reference>
<dbReference type="InterPro" id="IPR032675">
    <property type="entry name" value="LRR_dom_sf"/>
</dbReference>
<protein>
    <recommendedName>
        <fullName evidence="1">R13L1/DRL21-like LRR repeat region domain-containing protein</fullName>
    </recommendedName>
</protein>
<organism evidence="2 3">
    <name type="scientific">Eleusine coracana subsp. coracana</name>
    <dbReference type="NCBI Taxonomy" id="191504"/>
    <lineage>
        <taxon>Eukaryota</taxon>
        <taxon>Viridiplantae</taxon>
        <taxon>Streptophyta</taxon>
        <taxon>Embryophyta</taxon>
        <taxon>Tracheophyta</taxon>
        <taxon>Spermatophyta</taxon>
        <taxon>Magnoliopsida</taxon>
        <taxon>Liliopsida</taxon>
        <taxon>Poales</taxon>
        <taxon>Poaceae</taxon>
        <taxon>PACMAD clade</taxon>
        <taxon>Chloridoideae</taxon>
        <taxon>Cynodonteae</taxon>
        <taxon>Eleusininae</taxon>
        <taxon>Eleusine</taxon>
    </lineage>
</organism>
<gene>
    <name evidence="2" type="primary">gb25156</name>
    <name evidence="2" type="ORF">PR202_gb25156</name>
</gene>
<evidence type="ECO:0000313" key="3">
    <source>
        <dbReference type="Proteomes" id="UP001054889"/>
    </source>
</evidence>
<name>A0AAV5FKL9_ELECO</name>
<reference evidence="2" key="2">
    <citation type="submission" date="2021-12" db="EMBL/GenBank/DDBJ databases">
        <title>Resequencing data analysis of finger millet.</title>
        <authorList>
            <person name="Hatakeyama M."/>
            <person name="Aluri S."/>
            <person name="Balachadran M.T."/>
            <person name="Sivarajan S.R."/>
            <person name="Poveda L."/>
            <person name="Shimizu-Inatsugi R."/>
            <person name="Schlapbach R."/>
            <person name="Sreeman S.M."/>
            <person name="Shimizu K.K."/>
        </authorList>
    </citation>
    <scope>NUCLEOTIDE SEQUENCE</scope>
</reference>
<proteinExistence type="predicted"/>
<keyword evidence="3" id="KW-1185">Reference proteome</keyword>
<dbReference type="Pfam" id="PF25019">
    <property type="entry name" value="LRR_R13L1-DRL21"/>
    <property type="match status" value="1"/>
</dbReference>
<evidence type="ECO:0000313" key="2">
    <source>
        <dbReference type="EMBL" id="GJN36309.1"/>
    </source>
</evidence>
<sequence length="415" mass="46846">MSHFPADTNTLCSRYTGSSCSSMGELRLLDLGGYLEIDQLENVTETDAQEANLQNKKSLTELKLQWRDPSSREPQHHHKVLEGLEAHGGIKVLKIFFYGGSTYPTWISTLQYVVELTLSDCSKIEKLPPLWQLPALQVLRMAGMENLHCLCSGDPPFTFKKLKDLSLRMMPNLETWWDINEAQGQESIFPELEDLTIGRCGGLVHWPENVFRHLVALRKLRIEWCNKLTGRTQDASDQCTLLPRLESLELLCRVLLRLGSGDYVLIRQEESARCSEAVAVPLPIDMSSSNLSLPVSLHKLTIGLCANLQSLSVHLDCTELLCILRCPRLKSLNDDGHLTSLEHLRLQDCESLESIPAGPHQAYSSLRYLEIKSCPRLKLLPPCLKQRLNDIEETDLDACYTGNLCIISYGVRTDY</sequence>
<dbReference type="InterPro" id="IPR056789">
    <property type="entry name" value="LRR_R13L1-DRL21"/>
</dbReference>
<dbReference type="Gene3D" id="3.80.10.10">
    <property type="entry name" value="Ribonuclease Inhibitor"/>
    <property type="match status" value="3"/>
</dbReference>
<feature type="domain" description="R13L1/DRL21-like LRR repeat region" evidence="1">
    <location>
        <begin position="24"/>
        <end position="144"/>
    </location>
</feature>
<dbReference type="AlphaFoldDB" id="A0AAV5FKL9"/>
<dbReference type="PANTHER" id="PTHR47186:SF41">
    <property type="entry name" value="OS12G0131701 PROTEIN"/>
    <property type="match status" value="1"/>
</dbReference>